<protein>
    <submittedName>
        <fullName evidence="9">Serine/threonine kinase</fullName>
    </submittedName>
</protein>
<dbReference type="Pfam" id="PF00069">
    <property type="entry name" value="Pkinase"/>
    <property type="match status" value="2"/>
</dbReference>
<reference evidence="9" key="1">
    <citation type="submission" date="2022-08" db="EMBL/GenBank/DDBJ databases">
        <title>Novel sulphate-reducing endosymbionts in the free-living metamonad Anaeramoeba.</title>
        <authorList>
            <person name="Jerlstrom-Hultqvist J."/>
            <person name="Cepicka I."/>
            <person name="Gallot-Lavallee L."/>
            <person name="Salas-Leiva D."/>
            <person name="Curtis B.A."/>
            <person name="Zahonova K."/>
            <person name="Pipaliya S."/>
            <person name="Dacks J."/>
            <person name="Roger A.J."/>
        </authorList>
    </citation>
    <scope>NUCLEOTIDE SEQUENCE</scope>
    <source>
        <strain evidence="9">Busselton2</strain>
    </source>
</reference>
<sequence length="530" mass="60770">MNKKITITYQKKRSPKIVHNYMFGNVLGSGSKAKVREAINQSTHERVAIKKMTLSRLQRIPNGVESVKKEIETMKHLDHKNIMGLIDVFDFNEKGILYIVLEFVSGGTLSNFIDSIQQTKKKKLPLTQVRSLFSQLILALEHCHSKLVVHRDVKPSNILLMTDGTLKLSDFGEAQVLKQGKKENLSSSFSSSSSSSSFSSFGYSEKIQKTNNNPKLNEPKKKEIQKQLAKNYSIDRLIATDVGSPYFQCAEISRDETVSTFKADIFAAGVTLYKMITGKFPFNGSNKFELWKNIQKGHFQIPEYFGEELKDLMNGLLNNNEKQRLSIEKIKNHPWMTMKLQDKEGEEWFQIPEYTPKYEDDKDEQVQSLIPKILNSNSDEDDDDEDDDNVEYNSETGSSSDLSDGYYVSNLNKKKNNHKYEKKTQKKNNIKNNLGNNDDDDDDDLSCYKEKVTYPHLVDVNWRVDVVISSGVLSRVLKPVIMMQMILSDGQVKQFEVSVDKFQEMRYNVAKVISEMQNIEKMPVLKILDL</sequence>
<dbReference type="Gene3D" id="1.10.510.10">
    <property type="entry name" value="Transferase(Phosphotransferase) domain 1"/>
    <property type="match status" value="2"/>
</dbReference>
<accession>A0AAV7YKF1</accession>
<dbReference type="InterPro" id="IPR017920">
    <property type="entry name" value="COMM"/>
</dbReference>
<evidence type="ECO:0000256" key="2">
    <source>
        <dbReference type="ARBA" id="ARBA00022679"/>
    </source>
</evidence>
<dbReference type="PANTHER" id="PTHR43895">
    <property type="entry name" value="CALCIUM/CALMODULIN-DEPENDENT PROTEIN KINASE KINASE-RELATED"/>
    <property type="match status" value="1"/>
</dbReference>
<dbReference type="EMBL" id="JANTQA010000057">
    <property type="protein sequence ID" value="KAJ3428447.1"/>
    <property type="molecule type" value="Genomic_DNA"/>
</dbReference>
<keyword evidence="3" id="KW-0547">Nucleotide-binding</keyword>
<evidence type="ECO:0000256" key="5">
    <source>
        <dbReference type="ARBA" id="ARBA00022840"/>
    </source>
</evidence>
<organism evidence="9 10">
    <name type="scientific">Anaeramoeba flamelloides</name>
    <dbReference type="NCBI Taxonomy" id="1746091"/>
    <lineage>
        <taxon>Eukaryota</taxon>
        <taxon>Metamonada</taxon>
        <taxon>Anaeramoebidae</taxon>
        <taxon>Anaeramoeba</taxon>
    </lineage>
</organism>
<dbReference type="PROSITE" id="PS51269">
    <property type="entry name" value="COMM"/>
    <property type="match status" value="1"/>
</dbReference>
<name>A0AAV7YKF1_9EUKA</name>
<keyword evidence="1" id="KW-0723">Serine/threonine-protein kinase</keyword>
<dbReference type="GO" id="GO:0007165">
    <property type="term" value="P:signal transduction"/>
    <property type="evidence" value="ECO:0007669"/>
    <property type="project" value="TreeGrafter"/>
</dbReference>
<proteinExistence type="predicted"/>
<dbReference type="Proteomes" id="UP001146793">
    <property type="component" value="Unassembled WGS sequence"/>
</dbReference>
<dbReference type="AlphaFoldDB" id="A0AAV7YKF1"/>
<feature type="domain" description="COMM" evidence="8">
    <location>
        <begin position="456"/>
        <end position="520"/>
    </location>
</feature>
<keyword evidence="2" id="KW-0808">Transferase</keyword>
<dbReference type="PROSITE" id="PS50011">
    <property type="entry name" value="PROTEIN_KINASE_DOM"/>
    <property type="match status" value="1"/>
</dbReference>
<gene>
    <name evidence="9" type="ORF">M0812_23770</name>
</gene>
<evidence type="ECO:0000259" key="8">
    <source>
        <dbReference type="PROSITE" id="PS51269"/>
    </source>
</evidence>
<feature type="region of interest" description="Disordered" evidence="6">
    <location>
        <begin position="373"/>
        <end position="443"/>
    </location>
</feature>
<evidence type="ECO:0000256" key="3">
    <source>
        <dbReference type="ARBA" id="ARBA00022741"/>
    </source>
</evidence>
<evidence type="ECO:0000313" key="9">
    <source>
        <dbReference type="EMBL" id="KAJ3428447.1"/>
    </source>
</evidence>
<feature type="compositionally biased region" description="Acidic residues" evidence="6">
    <location>
        <begin position="378"/>
        <end position="390"/>
    </location>
</feature>
<dbReference type="Pfam" id="PF07258">
    <property type="entry name" value="COMM_domain"/>
    <property type="match status" value="1"/>
</dbReference>
<dbReference type="PROSITE" id="PS00108">
    <property type="entry name" value="PROTEIN_KINASE_ST"/>
    <property type="match status" value="1"/>
</dbReference>
<dbReference type="InterPro" id="IPR008271">
    <property type="entry name" value="Ser/Thr_kinase_AS"/>
</dbReference>
<evidence type="ECO:0000259" key="7">
    <source>
        <dbReference type="PROSITE" id="PS50011"/>
    </source>
</evidence>
<feature type="domain" description="Protein kinase" evidence="7">
    <location>
        <begin position="21"/>
        <end position="336"/>
    </location>
</feature>
<evidence type="ECO:0000256" key="4">
    <source>
        <dbReference type="ARBA" id="ARBA00022777"/>
    </source>
</evidence>
<dbReference type="GO" id="GO:0005524">
    <property type="term" value="F:ATP binding"/>
    <property type="evidence" value="ECO:0007669"/>
    <property type="project" value="UniProtKB-KW"/>
</dbReference>
<evidence type="ECO:0000256" key="6">
    <source>
        <dbReference type="SAM" id="MobiDB-lite"/>
    </source>
</evidence>
<evidence type="ECO:0000313" key="10">
    <source>
        <dbReference type="Proteomes" id="UP001146793"/>
    </source>
</evidence>
<dbReference type="SUPFAM" id="SSF56112">
    <property type="entry name" value="Protein kinase-like (PK-like)"/>
    <property type="match status" value="1"/>
</dbReference>
<dbReference type="InterPro" id="IPR000719">
    <property type="entry name" value="Prot_kinase_dom"/>
</dbReference>
<evidence type="ECO:0000256" key="1">
    <source>
        <dbReference type="ARBA" id="ARBA00022527"/>
    </source>
</evidence>
<dbReference type="GO" id="GO:0004674">
    <property type="term" value="F:protein serine/threonine kinase activity"/>
    <property type="evidence" value="ECO:0007669"/>
    <property type="project" value="UniProtKB-KW"/>
</dbReference>
<keyword evidence="4 9" id="KW-0418">Kinase</keyword>
<dbReference type="InterPro" id="IPR011009">
    <property type="entry name" value="Kinase-like_dom_sf"/>
</dbReference>
<comment type="caution">
    <text evidence="9">The sequence shown here is derived from an EMBL/GenBank/DDBJ whole genome shotgun (WGS) entry which is preliminary data.</text>
</comment>
<dbReference type="PANTHER" id="PTHR43895:SF150">
    <property type="entry name" value="SERINE_THREONINE-PROTEIN KINASE STK11"/>
    <property type="match status" value="1"/>
</dbReference>
<keyword evidence="5" id="KW-0067">ATP-binding</keyword>
<dbReference type="SMART" id="SM00220">
    <property type="entry name" value="S_TKc"/>
    <property type="match status" value="1"/>
</dbReference>